<feature type="region of interest" description="Disordered" evidence="5">
    <location>
        <begin position="141"/>
        <end position="172"/>
    </location>
</feature>
<organism evidence="8 9">
    <name type="scientific">Dactylosporangium fulvum</name>
    <dbReference type="NCBI Taxonomy" id="53359"/>
    <lineage>
        <taxon>Bacteria</taxon>
        <taxon>Bacillati</taxon>
        <taxon>Actinomycetota</taxon>
        <taxon>Actinomycetes</taxon>
        <taxon>Micromonosporales</taxon>
        <taxon>Micromonosporaceae</taxon>
        <taxon>Dactylosporangium</taxon>
    </lineage>
</organism>
<evidence type="ECO:0000313" key="9">
    <source>
        <dbReference type="Proteomes" id="UP001059617"/>
    </source>
</evidence>
<proteinExistence type="predicted"/>
<dbReference type="EMBL" id="CP073720">
    <property type="protein sequence ID" value="UWP85195.1"/>
    <property type="molecule type" value="Genomic_DNA"/>
</dbReference>
<evidence type="ECO:0000256" key="2">
    <source>
        <dbReference type="ARBA" id="ARBA00022630"/>
    </source>
</evidence>
<feature type="domain" description="FAD/NAD(P)-binding" evidence="6">
    <location>
        <begin position="184"/>
        <end position="490"/>
    </location>
</feature>
<dbReference type="Gene3D" id="3.30.70.20">
    <property type="match status" value="1"/>
</dbReference>
<dbReference type="Gene3D" id="3.30.390.30">
    <property type="match status" value="1"/>
</dbReference>
<dbReference type="PRINTS" id="PR00368">
    <property type="entry name" value="FADPNR"/>
</dbReference>
<dbReference type="Pfam" id="PF13370">
    <property type="entry name" value="Fer4_13"/>
    <property type="match status" value="1"/>
</dbReference>
<dbReference type="PRINTS" id="PR00411">
    <property type="entry name" value="PNDRDTASEI"/>
</dbReference>
<keyword evidence="3" id="KW-0274">FAD</keyword>
<feature type="domain" description="Reductase C-terminal" evidence="7">
    <location>
        <begin position="513"/>
        <end position="584"/>
    </location>
</feature>
<dbReference type="SUPFAM" id="SSF51430">
    <property type="entry name" value="NAD(P)-linked oxidoreductase"/>
    <property type="match status" value="1"/>
</dbReference>
<sequence length="630" mass="67124">MRERIAALRAVCAEFGVPPLAAAIQFPFGHPAVAAVLAGARSPAEIERVLSVDRREGHRDCLLPGGAAMRVVVSLTRCQAYAQCAFLAPEVFRMRGAEALMYDPEPDDAQRERVLRAAAACPVQAILVDHIDDREAAVESATTGPAVSARAAAPSQTAGWPRTGGQPSPDGHDAAMEAMRRAGRIVIVGASLAGLAAAATLRREGFAGSLTMIGDEPYRPYDRPPLSKQVLDGWVPPDHTTLPRVDELDARWLLGVAATGLDPAGKQVHLGDGGVVDYDRLLIATGTRARPWFNADEAALDGVFVLRTRDDAAALRHRLAERPGRVLVIGGGFTGSEVASACRDRDLAVTLVERGPTPLVGALGGVIGAVAADLQREHGVDLRCGVTVTRLEGDTAGRLRRAHLSDGSTVDAEVAVVALGAVRNTEWLRDCGLAVGDWGVGCDAGCRVFDAAGVVTDDVFVAGDVARFPHPLYDYQFLALEHWGNAVSQAQIAAHNMISVPAERWPHMAVPVFWSAQFDTNIKSVGVPTLADQVVIAQGSVAQRRFVAAYGYQGRLTAAVGFNQAKWLEWYQGLIEAGAPFPPDLRGVDEPADEEPVAAQLPDHRTRNRHATVAVTGHDPSERRAELLHH</sequence>
<dbReference type="SUPFAM" id="SSF55424">
    <property type="entry name" value="FAD/NAD-linked reductases, dimerisation (C-terminal) domain"/>
    <property type="match status" value="1"/>
</dbReference>
<dbReference type="InterPro" id="IPR036812">
    <property type="entry name" value="NAD(P)_OxRdtase_dom_sf"/>
</dbReference>
<dbReference type="InterPro" id="IPR023753">
    <property type="entry name" value="FAD/NAD-binding_dom"/>
</dbReference>
<evidence type="ECO:0000259" key="6">
    <source>
        <dbReference type="Pfam" id="PF07992"/>
    </source>
</evidence>
<keyword evidence="2" id="KW-0285">Flavoprotein</keyword>
<name>A0ABY5W5D0_9ACTN</name>
<reference evidence="8" key="1">
    <citation type="submission" date="2021-04" db="EMBL/GenBank/DDBJ databases">
        <authorList>
            <person name="Hartkoorn R.C."/>
            <person name="Beaudoing E."/>
            <person name="Hot D."/>
        </authorList>
    </citation>
    <scope>NUCLEOTIDE SEQUENCE</scope>
    <source>
        <strain evidence="8">NRRL B-16292</strain>
    </source>
</reference>
<keyword evidence="4" id="KW-0560">Oxidoreductase</keyword>
<dbReference type="SUPFAM" id="SSF54862">
    <property type="entry name" value="4Fe-4S ferredoxins"/>
    <property type="match status" value="1"/>
</dbReference>
<evidence type="ECO:0000256" key="5">
    <source>
        <dbReference type="SAM" id="MobiDB-lite"/>
    </source>
</evidence>
<dbReference type="Pfam" id="PF07992">
    <property type="entry name" value="Pyr_redox_2"/>
    <property type="match status" value="1"/>
</dbReference>
<evidence type="ECO:0000256" key="4">
    <source>
        <dbReference type="ARBA" id="ARBA00023002"/>
    </source>
</evidence>
<dbReference type="InterPro" id="IPR028202">
    <property type="entry name" value="Reductase_C"/>
</dbReference>
<dbReference type="InterPro" id="IPR036188">
    <property type="entry name" value="FAD/NAD-bd_sf"/>
</dbReference>
<evidence type="ECO:0000313" key="8">
    <source>
        <dbReference type="EMBL" id="UWP85195.1"/>
    </source>
</evidence>
<dbReference type="Pfam" id="PF14759">
    <property type="entry name" value="Reductase_C"/>
    <property type="match status" value="1"/>
</dbReference>
<dbReference type="InterPro" id="IPR050446">
    <property type="entry name" value="FAD-oxidoreductase/Apoptosis"/>
</dbReference>
<gene>
    <name evidence="8" type="ORF">Dfulv_13570</name>
</gene>
<dbReference type="Gene3D" id="3.50.50.60">
    <property type="entry name" value="FAD/NAD(P)-binding domain"/>
    <property type="match status" value="2"/>
</dbReference>
<dbReference type="PANTHER" id="PTHR43557">
    <property type="entry name" value="APOPTOSIS-INDUCING FACTOR 1"/>
    <property type="match status" value="1"/>
</dbReference>
<protein>
    <submittedName>
        <fullName evidence="8">FAD-dependent oxidoreductase</fullName>
    </submittedName>
</protein>
<accession>A0ABY5W5D0</accession>
<dbReference type="Proteomes" id="UP001059617">
    <property type="component" value="Chromosome"/>
</dbReference>
<dbReference type="RefSeq" id="WP_259863277.1">
    <property type="nucleotide sequence ID" value="NZ_BAAAST010000006.1"/>
</dbReference>
<dbReference type="InterPro" id="IPR016156">
    <property type="entry name" value="FAD/NAD-linked_Rdtase_dimer_sf"/>
</dbReference>
<evidence type="ECO:0000259" key="7">
    <source>
        <dbReference type="Pfam" id="PF14759"/>
    </source>
</evidence>
<evidence type="ECO:0000256" key="3">
    <source>
        <dbReference type="ARBA" id="ARBA00022827"/>
    </source>
</evidence>
<reference evidence="8" key="2">
    <citation type="submission" date="2022-09" db="EMBL/GenBank/DDBJ databases">
        <title>Biosynthetic gene clusters of Dactylosporangioum fulvum.</title>
        <authorList>
            <person name="Caradec T."/>
        </authorList>
    </citation>
    <scope>NUCLEOTIDE SEQUENCE</scope>
    <source>
        <strain evidence="8">NRRL B-16292</strain>
    </source>
</reference>
<dbReference type="SUPFAM" id="SSF51905">
    <property type="entry name" value="FAD/NAD(P)-binding domain"/>
    <property type="match status" value="2"/>
</dbReference>
<dbReference type="PANTHER" id="PTHR43557:SF2">
    <property type="entry name" value="RIESKE DOMAIN-CONTAINING PROTEIN-RELATED"/>
    <property type="match status" value="1"/>
</dbReference>
<evidence type="ECO:0000256" key="1">
    <source>
        <dbReference type="ARBA" id="ARBA00001974"/>
    </source>
</evidence>
<keyword evidence="9" id="KW-1185">Reference proteome</keyword>
<comment type="cofactor">
    <cofactor evidence="1">
        <name>FAD</name>
        <dbReference type="ChEBI" id="CHEBI:57692"/>
    </cofactor>
</comment>